<accession>G4YTT0</accession>
<keyword evidence="1" id="KW-0238">DNA-binding</keyword>
<dbReference type="InterPro" id="IPR009057">
    <property type="entry name" value="Homeodomain-like_sf"/>
</dbReference>
<dbReference type="GeneID" id="20652525"/>
<keyword evidence="4" id="KW-1185">Reference proteome</keyword>
<evidence type="ECO:0000256" key="1">
    <source>
        <dbReference type="ARBA" id="ARBA00023125"/>
    </source>
</evidence>
<dbReference type="InParanoid" id="G4YTT0"/>
<protein>
    <recommendedName>
        <fullName evidence="2">HTH CENPB-type domain-containing protein</fullName>
    </recommendedName>
</protein>
<dbReference type="SMR" id="G4YTT0"/>
<reference evidence="3 4" key="1">
    <citation type="journal article" date="2006" name="Science">
        <title>Phytophthora genome sequences uncover evolutionary origins and mechanisms of pathogenesis.</title>
        <authorList>
            <person name="Tyler B.M."/>
            <person name="Tripathy S."/>
            <person name="Zhang X."/>
            <person name="Dehal P."/>
            <person name="Jiang R.H."/>
            <person name="Aerts A."/>
            <person name="Arredondo F.D."/>
            <person name="Baxter L."/>
            <person name="Bensasson D."/>
            <person name="Beynon J.L."/>
            <person name="Chapman J."/>
            <person name="Damasceno C.M."/>
            <person name="Dorrance A.E."/>
            <person name="Dou D."/>
            <person name="Dickerman A.W."/>
            <person name="Dubchak I.L."/>
            <person name="Garbelotto M."/>
            <person name="Gijzen M."/>
            <person name="Gordon S.G."/>
            <person name="Govers F."/>
            <person name="Grunwald N.J."/>
            <person name="Huang W."/>
            <person name="Ivors K.L."/>
            <person name="Jones R.W."/>
            <person name="Kamoun S."/>
            <person name="Krampis K."/>
            <person name="Lamour K.H."/>
            <person name="Lee M.K."/>
            <person name="McDonald W.H."/>
            <person name="Medina M."/>
            <person name="Meijer H.J."/>
            <person name="Nordberg E.K."/>
            <person name="Maclean D.J."/>
            <person name="Ospina-Giraldo M.D."/>
            <person name="Morris P.F."/>
            <person name="Phuntumart V."/>
            <person name="Putnam N.H."/>
            <person name="Rash S."/>
            <person name="Rose J.K."/>
            <person name="Sakihama Y."/>
            <person name="Salamov A.A."/>
            <person name="Savidor A."/>
            <person name="Scheuring C.F."/>
            <person name="Smith B.M."/>
            <person name="Sobral B.W."/>
            <person name="Terry A."/>
            <person name="Torto-Alalibo T.A."/>
            <person name="Win J."/>
            <person name="Xu Z."/>
            <person name="Zhang H."/>
            <person name="Grigoriev I.V."/>
            <person name="Rokhsar D.S."/>
            <person name="Boore J.L."/>
        </authorList>
    </citation>
    <scope>NUCLEOTIDE SEQUENCE [LARGE SCALE GENOMIC DNA]</scope>
    <source>
        <strain evidence="3 4">P6497</strain>
    </source>
</reference>
<dbReference type="Pfam" id="PF03221">
    <property type="entry name" value="HTH_Tnp_Tc5"/>
    <property type="match status" value="1"/>
</dbReference>
<dbReference type="AlphaFoldDB" id="G4YTT0"/>
<dbReference type="InterPro" id="IPR006600">
    <property type="entry name" value="HTH_CenpB_DNA-bd_dom"/>
</dbReference>
<sequence length="135" mass="15504">MTPKRNSISNWKKQEVINWINTVGEGVPSRASAHFRSLGWDFDPATARRWWRQREEILTAPPTRSRVPGGGCKPALGHLEDLLLEAIVLRRLKKEKVTREWIAAQALQLYSEVSDGQVRLFEASPHWVSGFMKRN</sequence>
<dbReference type="KEGG" id="psoj:PHYSODRAFT_436394"/>
<proteinExistence type="predicted"/>
<gene>
    <name evidence="3" type="ORF">PHYSODRAFT_436394</name>
</gene>
<dbReference type="SUPFAM" id="SSF46689">
    <property type="entry name" value="Homeodomain-like"/>
    <property type="match status" value="1"/>
</dbReference>
<organism evidence="3 4">
    <name type="scientific">Phytophthora sojae (strain P6497)</name>
    <name type="common">Soybean stem and root rot agent</name>
    <name type="synonym">Phytophthora megasperma f. sp. glycines</name>
    <dbReference type="NCBI Taxonomy" id="1094619"/>
    <lineage>
        <taxon>Eukaryota</taxon>
        <taxon>Sar</taxon>
        <taxon>Stramenopiles</taxon>
        <taxon>Oomycota</taxon>
        <taxon>Peronosporomycetes</taxon>
        <taxon>Peronosporales</taxon>
        <taxon>Peronosporaceae</taxon>
        <taxon>Phytophthora</taxon>
    </lineage>
</organism>
<dbReference type="RefSeq" id="XP_009520105.1">
    <property type="nucleotide sequence ID" value="XM_009521810.1"/>
</dbReference>
<evidence type="ECO:0000313" key="3">
    <source>
        <dbReference type="EMBL" id="EGZ24817.1"/>
    </source>
</evidence>
<evidence type="ECO:0000259" key="2">
    <source>
        <dbReference type="PROSITE" id="PS51253"/>
    </source>
</evidence>
<dbReference type="GO" id="GO:0003677">
    <property type="term" value="F:DNA binding"/>
    <property type="evidence" value="ECO:0007669"/>
    <property type="project" value="UniProtKB-KW"/>
</dbReference>
<feature type="domain" description="HTH CENPB-type" evidence="2">
    <location>
        <begin position="67"/>
        <end position="135"/>
    </location>
</feature>
<dbReference type="Proteomes" id="UP000002640">
    <property type="component" value="Unassembled WGS sequence"/>
</dbReference>
<feature type="non-terminal residue" evidence="3">
    <location>
        <position position="135"/>
    </location>
</feature>
<name>G4YTT0_PHYSP</name>
<dbReference type="Gene3D" id="1.10.10.60">
    <property type="entry name" value="Homeodomain-like"/>
    <property type="match status" value="1"/>
</dbReference>
<evidence type="ECO:0000313" key="4">
    <source>
        <dbReference type="Proteomes" id="UP000002640"/>
    </source>
</evidence>
<dbReference type="EMBL" id="JH159152">
    <property type="protein sequence ID" value="EGZ24817.1"/>
    <property type="molecule type" value="Genomic_DNA"/>
</dbReference>
<dbReference type="PROSITE" id="PS51253">
    <property type="entry name" value="HTH_CENPB"/>
    <property type="match status" value="1"/>
</dbReference>